<protein>
    <submittedName>
        <fullName evidence="1">Uncharacterized protein</fullName>
    </submittedName>
</protein>
<comment type="caution">
    <text evidence="1">The sequence shown here is derived from an EMBL/GenBank/DDBJ whole genome shotgun (WGS) entry which is preliminary data.</text>
</comment>
<dbReference type="EMBL" id="JAUDUY010000013">
    <property type="protein sequence ID" value="MDM9632718.1"/>
    <property type="molecule type" value="Genomic_DNA"/>
</dbReference>
<proteinExistence type="predicted"/>
<keyword evidence="2" id="KW-1185">Reference proteome</keyword>
<reference evidence="1" key="1">
    <citation type="submission" date="2023-06" db="EMBL/GenBank/DDBJ databases">
        <title>Robiginitalea aurantiacus sp. nov. and Algoriphagus sediminis sp. nov., isolated from coastal sediment.</title>
        <authorList>
            <person name="Zhou Z.Y."/>
            <person name="An J."/>
            <person name="Jia Y.W."/>
            <person name="Du Z.J."/>
        </authorList>
    </citation>
    <scope>NUCLEOTIDE SEQUENCE</scope>
    <source>
        <strain evidence="1">M39</strain>
    </source>
</reference>
<organism evidence="1 2">
    <name type="scientific">Robiginitalea aurantiaca</name>
    <dbReference type="NCBI Taxonomy" id="3056915"/>
    <lineage>
        <taxon>Bacteria</taxon>
        <taxon>Pseudomonadati</taxon>
        <taxon>Bacteroidota</taxon>
        <taxon>Flavobacteriia</taxon>
        <taxon>Flavobacteriales</taxon>
        <taxon>Flavobacteriaceae</taxon>
        <taxon>Robiginitalea</taxon>
    </lineage>
</organism>
<accession>A0ABT7WIG5</accession>
<name>A0ABT7WIG5_9FLAO</name>
<dbReference type="RefSeq" id="WP_289726080.1">
    <property type="nucleotide sequence ID" value="NZ_JAUDUY010000013.1"/>
</dbReference>
<sequence>MYLYVLRFHVFNKKLYEFNLALGRLVKWPVYVLRQNNDQAEYRTFELVRTWQNKGQMNHDLKSTEYGNLIGAIRVLGEITESNIYSTIHESNLLEEDEYTF</sequence>
<evidence type="ECO:0000313" key="2">
    <source>
        <dbReference type="Proteomes" id="UP001174839"/>
    </source>
</evidence>
<dbReference type="Proteomes" id="UP001174839">
    <property type="component" value="Unassembled WGS sequence"/>
</dbReference>
<evidence type="ECO:0000313" key="1">
    <source>
        <dbReference type="EMBL" id="MDM9632718.1"/>
    </source>
</evidence>
<gene>
    <name evidence="1" type="ORF">QU605_14665</name>
</gene>